<organism evidence="1">
    <name type="scientific">marine sediment metagenome</name>
    <dbReference type="NCBI Taxonomy" id="412755"/>
    <lineage>
        <taxon>unclassified sequences</taxon>
        <taxon>metagenomes</taxon>
        <taxon>ecological metagenomes</taxon>
    </lineage>
</organism>
<gene>
    <name evidence="1" type="ORF">S01H4_52198</name>
</gene>
<sequence length="197" mass="23246">TDCLIEKMTSFVEIKLKKFILPLIHGINSIKNPCFQMPVHSTSLLNLDNELNSISHTQNVSDAKLLMFFDLTVIKLKPYFKDIHSYRKMVYLRKVYASFKKGDKTTSLDSIVEDIRDMFNIYFFYQLTTMPASYNAYPLTRQEYHSIFSWITFKKRDAKLSNHINLLDRPFKKYFNAKTGDVDSILMHRIKTHLNLK</sequence>
<dbReference type="AlphaFoldDB" id="X1E115"/>
<name>X1E115_9ZZZZ</name>
<reference evidence="1" key="1">
    <citation type="journal article" date="2014" name="Front. Microbiol.">
        <title>High frequency of phylogenetically diverse reductive dehalogenase-homologous genes in deep subseafloor sedimentary metagenomes.</title>
        <authorList>
            <person name="Kawai M."/>
            <person name="Futagami T."/>
            <person name="Toyoda A."/>
            <person name="Takaki Y."/>
            <person name="Nishi S."/>
            <person name="Hori S."/>
            <person name="Arai W."/>
            <person name="Tsubouchi T."/>
            <person name="Morono Y."/>
            <person name="Uchiyama I."/>
            <person name="Ito T."/>
            <person name="Fujiyama A."/>
            <person name="Inagaki F."/>
            <person name="Takami H."/>
        </authorList>
    </citation>
    <scope>NUCLEOTIDE SEQUENCE</scope>
    <source>
        <strain evidence="1">Expedition CK06-06</strain>
    </source>
</reference>
<comment type="caution">
    <text evidence="1">The sequence shown here is derived from an EMBL/GenBank/DDBJ whole genome shotgun (WGS) entry which is preliminary data.</text>
</comment>
<feature type="non-terminal residue" evidence="1">
    <location>
        <position position="1"/>
    </location>
</feature>
<proteinExistence type="predicted"/>
<protein>
    <submittedName>
        <fullName evidence="1">Uncharacterized protein</fullName>
    </submittedName>
</protein>
<accession>X1E115</accession>
<evidence type="ECO:0000313" key="1">
    <source>
        <dbReference type="EMBL" id="GAH10864.1"/>
    </source>
</evidence>
<dbReference type="EMBL" id="BART01029797">
    <property type="protein sequence ID" value="GAH10864.1"/>
    <property type="molecule type" value="Genomic_DNA"/>
</dbReference>